<proteinExistence type="predicted"/>
<accession>W6T4Y5</accession>
<evidence type="ECO:0000313" key="3">
    <source>
        <dbReference type="EMBL" id="ETY72848.1"/>
    </source>
</evidence>
<organism evidence="3 4">
    <name type="scientific">Lactiplantibacillus fabifermentans T30PCM01</name>
    <dbReference type="NCBI Taxonomy" id="1400520"/>
    <lineage>
        <taxon>Bacteria</taxon>
        <taxon>Bacillati</taxon>
        <taxon>Bacillota</taxon>
        <taxon>Bacilli</taxon>
        <taxon>Lactobacillales</taxon>
        <taxon>Lactobacillaceae</taxon>
        <taxon>Lactiplantibacillus</taxon>
    </lineage>
</organism>
<feature type="transmembrane region" description="Helical" evidence="1">
    <location>
        <begin position="107"/>
        <end position="136"/>
    </location>
</feature>
<keyword evidence="1" id="KW-1133">Transmembrane helix</keyword>
<feature type="transmembrane region" description="Helical" evidence="1">
    <location>
        <begin position="156"/>
        <end position="176"/>
    </location>
</feature>
<evidence type="ECO:0000313" key="4">
    <source>
        <dbReference type="Proteomes" id="UP000019247"/>
    </source>
</evidence>
<feature type="domain" description="Zinc-ribbon" evidence="2">
    <location>
        <begin position="3"/>
        <end position="24"/>
    </location>
</feature>
<dbReference type="eggNOG" id="ENOG5033GMX">
    <property type="taxonomic scope" value="Bacteria"/>
</dbReference>
<sequence>MKFCSNCGQALPAGVKFCPKCGQAIGEASAAEAQPTTAPTLAATNAPTTAATTTAPTSAPTVAPVSNNYRTADQPDQPQLGFVGSVQYSLQHVFEFNGNVPESRKSVFWWTYLAAVIVMSILVFIPVIGAPLAYAARILLVSAMMRRLTYINQNPGLAWLGLIPVVELYPYILMFLDRKAA</sequence>
<dbReference type="RefSeq" id="WP_033614637.1">
    <property type="nucleotide sequence ID" value="NZ_KK036526.1"/>
</dbReference>
<reference evidence="3 4" key="1">
    <citation type="journal article" date="2014" name="Genome Announc.">
        <title>Genome Sequence of Lactobacillus fabifermentans Strain T30PCM01, Isolated from Fermenting Grape Marc.</title>
        <authorList>
            <person name="Treu L."/>
            <person name="Vendramin V."/>
            <person name="Bovo B."/>
            <person name="Giacomini A."/>
            <person name="Corich V."/>
            <person name="Campanaro S."/>
        </authorList>
    </citation>
    <scope>NUCLEOTIDE SEQUENCE [LARGE SCALE GENOMIC DNA]</scope>
    <source>
        <strain evidence="3 4">T30PCM01</strain>
    </source>
</reference>
<gene>
    <name evidence="3" type="ORF">LFAB_15445</name>
</gene>
<dbReference type="InterPro" id="IPR026870">
    <property type="entry name" value="Zinc_ribbon_dom"/>
</dbReference>
<comment type="caution">
    <text evidence="3">The sequence shown here is derived from an EMBL/GenBank/DDBJ whole genome shotgun (WGS) entry which is preliminary data.</text>
</comment>
<dbReference type="HOGENOM" id="CLU_1516065_0_0_9"/>
<keyword evidence="1" id="KW-0812">Transmembrane</keyword>
<name>W6T4Y5_9LACO</name>
<evidence type="ECO:0000259" key="2">
    <source>
        <dbReference type="Pfam" id="PF13240"/>
    </source>
</evidence>
<dbReference type="STRING" id="1400520.LFAB_15445"/>
<dbReference type="Pfam" id="PF13240">
    <property type="entry name" value="Zn_Ribbon_1"/>
    <property type="match status" value="1"/>
</dbReference>
<keyword evidence="1" id="KW-0472">Membrane</keyword>
<protein>
    <recommendedName>
        <fullName evidence="2">Zinc-ribbon domain-containing protein</fullName>
    </recommendedName>
</protein>
<evidence type="ECO:0000256" key="1">
    <source>
        <dbReference type="SAM" id="Phobius"/>
    </source>
</evidence>
<dbReference type="Proteomes" id="UP000019247">
    <property type="component" value="Unassembled WGS sequence"/>
</dbReference>
<dbReference type="EMBL" id="AWWK01000078">
    <property type="protein sequence ID" value="ETY72848.1"/>
    <property type="molecule type" value="Genomic_DNA"/>
</dbReference>
<dbReference type="AlphaFoldDB" id="W6T4Y5"/>
<dbReference type="PATRIC" id="fig|1400520.3.peg.3030"/>